<protein>
    <submittedName>
        <fullName evidence="1">Uncharacterized protein</fullName>
    </submittedName>
</protein>
<proteinExistence type="predicted"/>
<organism evidence="1">
    <name type="scientific">Ralstonia solanacearum</name>
    <name type="common">Pseudomonas solanacearum</name>
    <dbReference type="NCBI Taxonomy" id="305"/>
    <lineage>
        <taxon>Bacteria</taxon>
        <taxon>Pseudomonadati</taxon>
        <taxon>Pseudomonadota</taxon>
        <taxon>Betaproteobacteria</taxon>
        <taxon>Burkholderiales</taxon>
        <taxon>Burkholderiaceae</taxon>
        <taxon>Ralstonia</taxon>
        <taxon>Ralstonia solanacearum species complex</taxon>
    </lineage>
</organism>
<reference evidence="1" key="1">
    <citation type="submission" date="2015-10" db="EMBL/GenBank/DDBJ databases">
        <authorList>
            <person name="Gilbert D.G."/>
        </authorList>
    </citation>
    <scope>NUCLEOTIDE SEQUENCE</scope>
    <source>
        <strain evidence="1">Phyl III-seqv23</strain>
    </source>
</reference>
<gene>
    <name evidence="1" type="ORF">RUN215_v1_690049</name>
</gene>
<name>A0A0S4WZ72_RALSL</name>
<dbReference type="EMBL" id="LN899820">
    <property type="protein sequence ID" value="CUV56282.1"/>
    <property type="molecule type" value="Genomic_DNA"/>
</dbReference>
<accession>A0A0S4WZ72</accession>
<evidence type="ECO:0000313" key="1">
    <source>
        <dbReference type="EMBL" id="CUV56282.1"/>
    </source>
</evidence>
<sequence>MICWYSGLKVGAPAPTPAGDAPASLPGDGGTAAELEVEALDIAVDFTTKAIHASSPFIECLMSYIRQKIR</sequence>
<dbReference type="AlphaFoldDB" id="A0A0S4WZ72"/>